<dbReference type="EMBL" id="CM042013">
    <property type="protein sequence ID" value="KAI3737002.1"/>
    <property type="molecule type" value="Genomic_DNA"/>
</dbReference>
<proteinExistence type="predicted"/>
<protein>
    <submittedName>
        <fullName evidence="1">Uncharacterized protein</fullName>
    </submittedName>
</protein>
<accession>A0ACB9CRS0</accession>
<gene>
    <name evidence="1" type="ORF">L2E82_26994</name>
</gene>
<name>A0ACB9CRS0_CICIN</name>
<comment type="caution">
    <text evidence="1">The sequence shown here is derived from an EMBL/GenBank/DDBJ whole genome shotgun (WGS) entry which is preliminary data.</text>
</comment>
<evidence type="ECO:0000313" key="1">
    <source>
        <dbReference type="EMBL" id="KAI3737002.1"/>
    </source>
</evidence>
<organism evidence="1 2">
    <name type="scientific">Cichorium intybus</name>
    <name type="common">Chicory</name>
    <dbReference type="NCBI Taxonomy" id="13427"/>
    <lineage>
        <taxon>Eukaryota</taxon>
        <taxon>Viridiplantae</taxon>
        <taxon>Streptophyta</taxon>
        <taxon>Embryophyta</taxon>
        <taxon>Tracheophyta</taxon>
        <taxon>Spermatophyta</taxon>
        <taxon>Magnoliopsida</taxon>
        <taxon>eudicotyledons</taxon>
        <taxon>Gunneridae</taxon>
        <taxon>Pentapetalae</taxon>
        <taxon>asterids</taxon>
        <taxon>campanulids</taxon>
        <taxon>Asterales</taxon>
        <taxon>Asteraceae</taxon>
        <taxon>Cichorioideae</taxon>
        <taxon>Cichorieae</taxon>
        <taxon>Cichoriinae</taxon>
        <taxon>Cichorium</taxon>
    </lineage>
</organism>
<reference evidence="1 2" key="2">
    <citation type="journal article" date="2022" name="Mol. Ecol. Resour.">
        <title>The genomes of chicory, endive, great burdock and yacon provide insights into Asteraceae paleo-polyploidization history and plant inulin production.</title>
        <authorList>
            <person name="Fan W."/>
            <person name="Wang S."/>
            <person name="Wang H."/>
            <person name="Wang A."/>
            <person name="Jiang F."/>
            <person name="Liu H."/>
            <person name="Zhao H."/>
            <person name="Xu D."/>
            <person name="Zhang Y."/>
        </authorList>
    </citation>
    <scope>NUCLEOTIDE SEQUENCE [LARGE SCALE GENOMIC DNA]</scope>
    <source>
        <strain evidence="2">cv. Punajuju</strain>
        <tissue evidence="1">Leaves</tissue>
    </source>
</reference>
<keyword evidence="2" id="KW-1185">Reference proteome</keyword>
<reference evidence="2" key="1">
    <citation type="journal article" date="2022" name="Mol. Ecol. Resour.">
        <title>The genomes of chicory, endive, great burdock and yacon provide insights into Asteraceae palaeo-polyploidization history and plant inulin production.</title>
        <authorList>
            <person name="Fan W."/>
            <person name="Wang S."/>
            <person name="Wang H."/>
            <person name="Wang A."/>
            <person name="Jiang F."/>
            <person name="Liu H."/>
            <person name="Zhao H."/>
            <person name="Xu D."/>
            <person name="Zhang Y."/>
        </authorList>
    </citation>
    <scope>NUCLEOTIDE SEQUENCE [LARGE SCALE GENOMIC DNA]</scope>
    <source>
        <strain evidence="2">cv. Punajuju</strain>
    </source>
</reference>
<dbReference type="Proteomes" id="UP001055811">
    <property type="component" value="Linkage Group LG05"/>
</dbReference>
<sequence length="103" mass="11691">MLSNFLLSLLKLQIIILLCYYTDKHENKSRVSSAQLIRLKDKQGLPNIDVSAFRSKVSKLATQAKRERKVKKFYLKKGDQDRVSVGVASVGSSIAREVIFYSI</sequence>
<evidence type="ECO:0000313" key="2">
    <source>
        <dbReference type="Proteomes" id="UP001055811"/>
    </source>
</evidence>